<name>A0ABW7RCD3_9ACTN</name>
<protein>
    <submittedName>
        <fullName evidence="1">Uncharacterized protein</fullName>
    </submittedName>
</protein>
<organism evidence="1 2">
    <name type="scientific">Streptomyces celluloflavus</name>
    <dbReference type="NCBI Taxonomy" id="58344"/>
    <lineage>
        <taxon>Bacteria</taxon>
        <taxon>Bacillati</taxon>
        <taxon>Actinomycetota</taxon>
        <taxon>Actinomycetes</taxon>
        <taxon>Kitasatosporales</taxon>
        <taxon>Streptomycetaceae</taxon>
        <taxon>Streptomyces</taxon>
    </lineage>
</organism>
<evidence type="ECO:0000313" key="2">
    <source>
        <dbReference type="Proteomes" id="UP001610990"/>
    </source>
</evidence>
<evidence type="ECO:0000313" key="1">
    <source>
        <dbReference type="EMBL" id="MFH8584853.1"/>
    </source>
</evidence>
<gene>
    <name evidence="1" type="ORF">ACH4GP_10715</name>
</gene>
<accession>A0ABW7RCD3</accession>
<reference evidence="1 2" key="1">
    <citation type="submission" date="2024-10" db="EMBL/GenBank/DDBJ databases">
        <title>The Natural Products Discovery Center: Release of the First 8490 Sequenced Strains for Exploring Actinobacteria Biosynthetic Diversity.</title>
        <authorList>
            <person name="Kalkreuter E."/>
            <person name="Kautsar S.A."/>
            <person name="Yang D."/>
            <person name="Bader C.D."/>
            <person name="Teijaro C.N."/>
            <person name="Fluegel L."/>
            <person name="Davis C.M."/>
            <person name="Simpson J.R."/>
            <person name="Lauterbach L."/>
            <person name="Steele A.D."/>
            <person name="Gui C."/>
            <person name="Meng S."/>
            <person name="Li G."/>
            <person name="Viehrig K."/>
            <person name="Ye F."/>
            <person name="Su P."/>
            <person name="Kiefer A.F."/>
            <person name="Nichols A."/>
            <person name="Cepeda A.J."/>
            <person name="Yan W."/>
            <person name="Fan B."/>
            <person name="Jiang Y."/>
            <person name="Adhikari A."/>
            <person name="Zheng C.-J."/>
            <person name="Schuster L."/>
            <person name="Cowan T.M."/>
            <person name="Smanski M.J."/>
            <person name="Chevrette M.G."/>
            <person name="De Carvalho L.P.S."/>
            <person name="Shen B."/>
        </authorList>
    </citation>
    <scope>NUCLEOTIDE SEQUENCE [LARGE SCALE GENOMIC DNA]</scope>
    <source>
        <strain evidence="1 2">NPDC018013</strain>
    </source>
</reference>
<comment type="caution">
    <text evidence="1">The sequence shown here is derived from an EMBL/GenBank/DDBJ whole genome shotgun (WGS) entry which is preliminary data.</text>
</comment>
<dbReference type="Proteomes" id="UP001610990">
    <property type="component" value="Unassembled WGS sequence"/>
</dbReference>
<dbReference type="EMBL" id="JBIRGH010000005">
    <property type="protein sequence ID" value="MFH8584853.1"/>
    <property type="molecule type" value="Genomic_DNA"/>
</dbReference>
<dbReference type="RefSeq" id="WP_367433808.1">
    <property type="nucleotide sequence ID" value="NZ_CP108413.1"/>
</dbReference>
<sequence length="60" mass="6567">MDTDTADGMVEWLSATTPLHLLRPPPARQESRSGVPNAGYRLVQENPQFVTAELLGFLDG</sequence>
<proteinExistence type="predicted"/>
<keyword evidence="2" id="KW-1185">Reference proteome</keyword>